<evidence type="ECO:0000313" key="3">
    <source>
        <dbReference type="EMBL" id="KAF9630361.1"/>
    </source>
</evidence>
<dbReference type="Proteomes" id="UP000627934">
    <property type="component" value="Unassembled WGS sequence"/>
</dbReference>
<evidence type="ECO:0000313" key="4">
    <source>
        <dbReference type="Proteomes" id="UP000627934"/>
    </source>
</evidence>
<proteinExistence type="predicted"/>
<dbReference type="InterPro" id="IPR010730">
    <property type="entry name" value="HET"/>
</dbReference>
<feature type="domain" description="Heterokaryon incompatibility" evidence="2">
    <location>
        <begin position="325"/>
        <end position="500"/>
    </location>
</feature>
<sequence length="943" mass="107521">MDHLPYPSLGVPPIVVPYLSGFEYDGEDFATFPERVGFWKAGKLDLGRPYRQLAALAQAWLFFGLIDLFTGQRVDKGVLVRREHIDRADEGVVDTTMLGGILEESLRRPQMPSSRSKALEEIRAQLLEAAWASSTLDQIQGDDFSSSTVFLSIKILIICLSEMFDFANFLHFGSSRPPIHPVNSLRSPILETRRPNGIFPAPARLLIDRMRQSGWCIHQILDIFRAHHYYTVYYYSSIARSESWDEISHEACTEAHCVAYNIKDNSAYKIRHIEECSGCELIGPPEDEVADIVRKGDIPLVKLNSASLENQTQLEVTADTPYSRYTAISHVWIDGRGNPTANTLPKCQLQRLAARLSAISNAQQSWVGRLWKWLRDPPPTSHLLWMDTLCIPPQQDSEDRKSLRKKAIHRMALIYVSAEQVLVLDAELENFTHESSPRELTDALISCARWNARCWTLEEGALARRCLFQFKDVARKPTPYDDSTAQLVMKTWRYPSRAWTVLLPVVINGFQRGPAWYAWPPREISHDFAHDHLRRKLAGAARESAQTDIGHAWRAAERRAPGRDLQAIKFVRTWNDVGRRSTTRPEDIHPIMANLTDFNAAQIMGLKTPVLRTKMITHCIGEFPLDILWTPCARPQGNKDSADRWIPSVPGPEPLVEKVQLRLTSKGLVVDAENFSYPPQTYLVPRGMVNPRFWFYRPRSGHGDLWYVVECVIPEEDALRRSESETACLILSSEIVQTSANAASIMLRGARLLVTKDDPETSESLCLRYDCPVICRSQWHPPDVEQIQDAPIMKVHMVSPSRKLVIESDFDLKDRERFFMRSRDFSYGYIMILVDIFIILVGIALIVTLGVIMAMGWILDYSDFPVASVPPLAIASAALSVGVCYPPIAFIWHWKNARGYNAWKATFEEDWTPRDSFVRRFVKAVRLPRRRKRTDQEEELVNV</sequence>
<dbReference type="AlphaFoldDB" id="A0A8H7IRF1"/>
<name>A0A8H7IRF1_9PEZI</name>
<keyword evidence="1" id="KW-1133">Transmembrane helix</keyword>
<evidence type="ECO:0000256" key="1">
    <source>
        <dbReference type="SAM" id="Phobius"/>
    </source>
</evidence>
<accession>A0A8H7IRF1</accession>
<dbReference type="PANTHER" id="PTHR39596:SF2">
    <property type="entry name" value="HET DOMAIN PROTEIN (AFU_ORTHOLOGUE AFUA_1G17550)-RELATED"/>
    <property type="match status" value="1"/>
</dbReference>
<reference evidence="3" key="1">
    <citation type="submission" date="2016-08" db="EMBL/GenBank/DDBJ databases">
        <authorList>
            <person name="Yan J."/>
        </authorList>
    </citation>
    <scope>NUCLEOTIDE SEQUENCE</scope>
    <source>
        <strain evidence="3">CSS-01s</strain>
    </source>
</reference>
<organism evidence="3 4">
    <name type="scientific">Lasiodiplodia theobromae</name>
    <dbReference type="NCBI Taxonomy" id="45133"/>
    <lineage>
        <taxon>Eukaryota</taxon>
        <taxon>Fungi</taxon>
        <taxon>Dikarya</taxon>
        <taxon>Ascomycota</taxon>
        <taxon>Pezizomycotina</taxon>
        <taxon>Dothideomycetes</taxon>
        <taxon>Dothideomycetes incertae sedis</taxon>
        <taxon>Botryosphaeriales</taxon>
        <taxon>Botryosphaeriaceae</taxon>
        <taxon>Lasiodiplodia</taxon>
    </lineage>
</organism>
<dbReference type="Pfam" id="PF06985">
    <property type="entry name" value="HET"/>
    <property type="match status" value="1"/>
</dbReference>
<dbReference type="PANTHER" id="PTHR39596">
    <property type="match status" value="1"/>
</dbReference>
<keyword evidence="1" id="KW-0472">Membrane</keyword>
<comment type="caution">
    <text evidence="3">The sequence shown here is derived from an EMBL/GenBank/DDBJ whole genome shotgun (WGS) entry which is preliminary data.</text>
</comment>
<reference evidence="3" key="2">
    <citation type="journal article" date="2018" name="DNA Res.">
        <title>Comparative genome and transcriptome analyses reveal adaptations to opportunistic infections in woody plant degrading pathogens of Botryosphaeriaceae.</title>
        <authorList>
            <person name="Yan J.Y."/>
            <person name="Zhao W.S."/>
            <person name="Chen Z."/>
            <person name="Xing Q.K."/>
            <person name="Zhang W."/>
            <person name="Chethana K.W.T."/>
            <person name="Xue M.F."/>
            <person name="Xu J.P."/>
            <person name="Phillips A.J.L."/>
            <person name="Wang Y."/>
            <person name="Liu J.H."/>
            <person name="Liu M."/>
            <person name="Zhou Y."/>
            <person name="Jayawardena R.S."/>
            <person name="Manawasinghe I.S."/>
            <person name="Huang J.B."/>
            <person name="Qiao G.H."/>
            <person name="Fu C.Y."/>
            <person name="Guo F.F."/>
            <person name="Dissanayake A.J."/>
            <person name="Peng Y.L."/>
            <person name="Hyde K.D."/>
            <person name="Li X.H."/>
        </authorList>
    </citation>
    <scope>NUCLEOTIDE SEQUENCE</scope>
    <source>
        <strain evidence="3">CSS-01s</strain>
    </source>
</reference>
<feature type="transmembrane region" description="Helical" evidence="1">
    <location>
        <begin position="871"/>
        <end position="894"/>
    </location>
</feature>
<gene>
    <name evidence="3" type="ORF">BFW01_g923</name>
</gene>
<keyword evidence="1" id="KW-0812">Transmembrane</keyword>
<protein>
    <submittedName>
        <fullName evidence="3">HET domain-containing protein</fullName>
    </submittedName>
</protein>
<dbReference type="EMBL" id="MDYX01000040">
    <property type="protein sequence ID" value="KAF9630361.1"/>
    <property type="molecule type" value="Genomic_DNA"/>
</dbReference>
<feature type="transmembrane region" description="Helical" evidence="1">
    <location>
        <begin position="827"/>
        <end position="859"/>
    </location>
</feature>
<evidence type="ECO:0000259" key="2">
    <source>
        <dbReference type="Pfam" id="PF06985"/>
    </source>
</evidence>